<evidence type="ECO:0000256" key="5">
    <source>
        <dbReference type="ARBA" id="ARBA00022723"/>
    </source>
</evidence>
<dbReference type="Proteomes" id="UP001519460">
    <property type="component" value="Unassembled WGS sequence"/>
</dbReference>
<evidence type="ECO:0000256" key="8">
    <source>
        <dbReference type="ARBA" id="ARBA00023002"/>
    </source>
</evidence>
<dbReference type="Pfam" id="PF06155">
    <property type="entry name" value="GBBH-like_N"/>
    <property type="match status" value="1"/>
</dbReference>
<dbReference type="InterPro" id="IPR038492">
    <property type="entry name" value="GBBH-like_N_sf"/>
</dbReference>
<evidence type="ECO:0000259" key="11">
    <source>
        <dbReference type="Pfam" id="PF06155"/>
    </source>
</evidence>
<sequence>CNARLPQLHGGKLQGVRSAVSSAAPAAGMKAAKPLTAKGDIADFQLNQSKTSLAVTWKDGSESNFHSLWLRYSCHCKQCLEEHTGQRLFLCENLDPDATIQSVEKEGDSLVITWGGQEQHTGFVPVQFLKEYDHSSTALKTKKEAITVNTFAKSVPELQYKDVVEKDEGLYQWLNAMSKFGFCVIKGVPTEEFMVVKVAEMIGPIQDTIYDDTFDVHVSDHQLTNVAYSADKLVYHQDLLYYESPPGIQFLHCLRFDACVTGGESFIADTFKVAEEFRKTNPAEFAALATIPATFQKIHYGRKSPVHMTFTRPLISLNPQNQIVGVYWEPPHEGPIEVPEEQVEAFYRAHIAFAKAVNSTSTQFEFRLDEGDLLVFNNRRVVHNRNAFVPNGGTRHLKGCYVNIDHFKSKVMVMSHLIGDGTPCKRVGNNCMF</sequence>
<evidence type="ECO:0008006" key="14">
    <source>
        <dbReference type="Google" id="ProtNLM"/>
    </source>
</evidence>
<dbReference type="SUPFAM" id="SSF51197">
    <property type="entry name" value="Clavaminate synthase-like"/>
    <property type="match status" value="1"/>
</dbReference>
<dbReference type="InterPro" id="IPR003819">
    <property type="entry name" value="TauD/TfdA-like"/>
</dbReference>
<dbReference type="GO" id="GO:0016706">
    <property type="term" value="F:2-oxoglutarate-dependent dioxygenase activity"/>
    <property type="evidence" value="ECO:0007669"/>
    <property type="project" value="UniProtKB-ARBA"/>
</dbReference>
<accession>A0ABD0LZ97</accession>
<evidence type="ECO:0000256" key="7">
    <source>
        <dbReference type="ARBA" id="ARBA00022964"/>
    </source>
</evidence>
<comment type="caution">
    <text evidence="12">The sequence shown here is derived from an EMBL/GenBank/DDBJ whole genome shotgun (WGS) entry which is preliminary data.</text>
</comment>
<comment type="cofactor">
    <cofactor evidence="2">
        <name>L-ascorbate</name>
        <dbReference type="ChEBI" id="CHEBI:38290"/>
    </cofactor>
</comment>
<dbReference type="FunFam" id="3.30.2020.30:FF:000002">
    <property type="entry name" value="Putative gamma-butyrobetaine dioxygenase"/>
    <property type="match status" value="1"/>
</dbReference>
<keyword evidence="13" id="KW-1185">Reference proteome</keyword>
<dbReference type="InterPro" id="IPR042098">
    <property type="entry name" value="TauD-like_sf"/>
</dbReference>
<keyword evidence="5" id="KW-0479">Metal-binding</keyword>
<proteinExistence type="inferred from homology"/>
<dbReference type="PANTHER" id="PTHR10696">
    <property type="entry name" value="GAMMA-BUTYROBETAINE HYDROXYLASE-RELATED"/>
    <property type="match status" value="1"/>
</dbReference>
<feature type="domain" description="Gamma-butyrobetaine hydroxylase-like N-terminal" evidence="11">
    <location>
        <begin position="45"/>
        <end position="117"/>
    </location>
</feature>
<feature type="domain" description="TauD/TfdA-like" evidence="10">
    <location>
        <begin position="151"/>
        <end position="401"/>
    </location>
</feature>
<organism evidence="12 13">
    <name type="scientific">Batillaria attramentaria</name>
    <dbReference type="NCBI Taxonomy" id="370345"/>
    <lineage>
        <taxon>Eukaryota</taxon>
        <taxon>Metazoa</taxon>
        <taxon>Spiralia</taxon>
        <taxon>Lophotrochozoa</taxon>
        <taxon>Mollusca</taxon>
        <taxon>Gastropoda</taxon>
        <taxon>Caenogastropoda</taxon>
        <taxon>Sorbeoconcha</taxon>
        <taxon>Cerithioidea</taxon>
        <taxon>Batillariidae</taxon>
        <taxon>Batillaria</taxon>
    </lineage>
</organism>
<evidence type="ECO:0000259" key="10">
    <source>
        <dbReference type="Pfam" id="PF02668"/>
    </source>
</evidence>
<dbReference type="AlphaFoldDB" id="A0ABD0LZ97"/>
<feature type="non-terminal residue" evidence="12">
    <location>
        <position position="1"/>
    </location>
</feature>
<gene>
    <name evidence="12" type="ORF">BaRGS_00003893</name>
</gene>
<dbReference type="CDD" id="cd00250">
    <property type="entry name" value="CAS_like"/>
    <property type="match status" value="1"/>
</dbReference>
<name>A0ABD0LZ97_9CAEN</name>
<keyword evidence="9" id="KW-0408">Iron</keyword>
<evidence type="ECO:0000256" key="9">
    <source>
        <dbReference type="ARBA" id="ARBA00023004"/>
    </source>
</evidence>
<comment type="pathway">
    <text evidence="3">Amine and polyamine biosynthesis; carnitine biosynthesis.</text>
</comment>
<comment type="cofactor">
    <cofactor evidence="1">
        <name>Fe(2+)</name>
        <dbReference type="ChEBI" id="CHEBI:29033"/>
    </cofactor>
</comment>
<evidence type="ECO:0000256" key="2">
    <source>
        <dbReference type="ARBA" id="ARBA00001961"/>
    </source>
</evidence>
<keyword evidence="6" id="KW-0124">Carnitine biosynthesis</keyword>
<keyword evidence="7" id="KW-0223">Dioxygenase</keyword>
<evidence type="ECO:0000256" key="3">
    <source>
        <dbReference type="ARBA" id="ARBA00005022"/>
    </source>
</evidence>
<evidence type="ECO:0000313" key="13">
    <source>
        <dbReference type="Proteomes" id="UP001519460"/>
    </source>
</evidence>
<dbReference type="InterPro" id="IPR050411">
    <property type="entry name" value="AlphaKG_dependent_hydroxylases"/>
</dbReference>
<dbReference type="Pfam" id="PF02668">
    <property type="entry name" value="TauD"/>
    <property type="match status" value="1"/>
</dbReference>
<dbReference type="EMBL" id="JACVVK020000013">
    <property type="protein sequence ID" value="KAK7504865.1"/>
    <property type="molecule type" value="Genomic_DNA"/>
</dbReference>
<keyword evidence="8" id="KW-0560">Oxidoreductase</keyword>
<dbReference type="Gene3D" id="3.60.130.10">
    <property type="entry name" value="Clavaminate synthase-like"/>
    <property type="match status" value="1"/>
</dbReference>
<evidence type="ECO:0000256" key="6">
    <source>
        <dbReference type="ARBA" id="ARBA00022873"/>
    </source>
</evidence>
<evidence type="ECO:0000256" key="1">
    <source>
        <dbReference type="ARBA" id="ARBA00001954"/>
    </source>
</evidence>
<protein>
    <recommendedName>
        <fullName evidence="14">Gamma-butyrobetaine dioxygenase</fullName>
    </recommendedName>
</protein>
<dbReference type="Gene3D" id="3.30.2020.30">
    <property type="match status" value="1"/>
</dbReference>
<dbReference type="InterPro" id="IPR010376">
    <property type="entry name" value="GBBH-like_N"/>
</dbReference>
<reference evidence="12 13" key="1">
    <citation type="journal article" date="2023" name="Sci. Data">
        <title>Genome assembly of the Korean intertidal mud-creeper Batillaria attramentaria.</title>
        <authorList>
            <person name="Patra A.K."/>
            <person name="Ho P.T."/>
            <person name="Jun S."/>
            <person name="Lee S.J."/>
            <person name="Kim Y."/>
            <person name="Won Y.J."/>
        </authorList>
    </citation>
    <scope>NUCLEOTIDE SEQUENCE [LARGE SCALE GENOMIC DNA]</scope>
    <source>
        <strain evidence="12">Wonlab-2016</strain>
    </source>
</reference>
<evidence type="ECO:0000313" key="12">
    <source>
        <dbReference type="EMBL" id="KAK7504865.1"/>
    </source>
</evidence>
<dbReference type="GO" id="GO:0046872">
    <property type="term" value="F:metal ion binding"/>
    <property type="evidence" value="ECO:0007669"/>
    <property type="project" value="UniProtKB-KW"/>
</dbReference>
<dbReference type="PANTHER" id="PTHR10696:SF25">
    <property type="entry name" value="OXIDOREDUCTASE AIM17-RELATED"/>
    <property type="match status" value="1"/>
</dbReference>
<comment type="similarity">
    <text evidence="4">Belongs to the gamma-BBH/TMLD family.</text>
</comment>
<dbReference type="GO" id="GO:0045329">
    <property type="term" value="P:carnitine biosynthetic process"/>
    <property type="evidence" value="ECO:0007669"/>
    <property type="project" value="UniProtKB-KW"/>
</dbReference>
<dbReference type="FunFam" id="3.60.130.10:FF:000001">
    <property type="entry name" value="Trimethyllysine dioxygenase, mitochondrial"/>
    <property type="match status" value="1"/>
</dbReference>
<evidence type="ECO:0000256" key="4">
    <source>
        <dbReference type="ARBA" id="ARBA00008654"/>
    </source>
</evidence>